<proteinExistence type="predicted"/>
<evidence type="ECO:0000313" key="1">
    <source>
        <dbReference type="EMBL" id="KAG5463537.1"/>
    </source>
</evidence>
<keyword evidence="2" id="KW-1185">Reference proteome</keyword>
<protein>
    <submittedName>
        <fullName evidence="1">Uncharacterized protein</fullName>
    </submittedName>
</protein>
<sequence length="153" mass="16169">PAAAFFSTAGARARRAGDAAAGTGELRGRGRHVLKDKKSFSFNCICPTAMPSPPPPPPPPQSCGCVGFPPPRGNAFYLVFPFPLVCFGLSQPPSPRRMRVFPRPWSASNHRGGGGKEVSPVPFEASTESFGASSLAVRLCLLLAMMGAEKKKK</sequence>
<name>A0A8H8DMP9_9FUNG</name>
<evidence type="ECO:0000313" key="2">
    <source>
        <dbReference type="Proteomes" id="UP000673691"/>
    </source>
</evidence>
<feature type="non-terminal residue" evidence="1">
    <location>
        <position position="1"/>
    </location>
</feature>
<dbReference type="EMBL" id="JAEFCI010000458">
    <property type="protein sequence ID" value="KAG5463537.1"/>
    <property type="molecule type" value="Genomic_DNA"/>
</dbReference>
<reference evidence="1 2" key="1">
    <citation type="journal article" name="Sci. Rep.">
        <title>Genome-scale phylogenetic analyses confirm Olpidium as the closest living zoosporic fungus to the non-flagellated, terrestrial fungi.</title>
        <authorList>
            <person name="Chang Y."/>
            <person name="Rochon D."/>
            <person name="Sekimoto S."/>
            <person name="Wang Y."/>
            <person name="Chovatia M."/>
            <person name="Sandor L."/>
            <person name="Salamov A."/>
            <person name="Grigoriev I.V."/>
            <person name="Stajich J.E."/>
            <person name="Spatafora J.W."/>
        </authorList>
    </citation>
    <scope>NUCLEOTIDE SEQUENCE [LARGE SCALE GENOMIC DNA]</scope>
    <source>
        <strain evidence="1">S191</strain>
    </source>
</reference>
<accession>A0A8H8DMP9</accession>
<dbReference type="Proteomes" id="UP000673691">
    <property type="component" value="Unassembled WGS sequence"/>
</dbReference>
<organism evidence="1 2">
    <name type="scientific">Olpidium bornovanus</name>
    <dbReference type="NCBI Taxonomy" id="278681"/>
    <lineage>
        <taxon>Eukaryota</taxon>
        <taxon>Fungi</taxon>
        <taxon>Fungi incertae sedis</taxon>
        <taxon>Olpidiomycota</taxon>
        <taxon>Olpidiomycotina</taxon>
        <taxon>Olpidiomycetes</taxon>
        <taxon>Olpidiales</taxon>
        <taxon>Olpidiaceae</taxon>
        <taxon>Olpidium</taxon>
    </lineage>
</organism>
<gene>
    <name evidence="1" type="ORF">BJ554DRAFT_6670</name>
</gene>
<dbReference type="AlphaFoldDB" id="A0A8H8DMP9"/>
<comment type="caution">
    <text evidence="1">The sequence shown here is derived from an EMBL/GenBank/DDBJ whole genome shotgun (WGS) entry which is preliminary data.</text>
</comment>